<feature type="transmembrane region" description="Helical" evidence="2">
    <location>
        <begin position="59"/>
        <end position="88"/>
    </location>
</feature>
<dbReference type="CDD" id="cd13436">
    <property type="entry name" value="SPFH_SLP-1"/>
    <property type="match status" value="1"/>
</dbReference>
<dbReference type="InterPro" id="IPR036527">
    <property type="entry name" value="SCP2_sterol-bd_dom_sf"/>
</dbReference>
<dbReference type="RefSeq" id="XP_023673197.1">
    <property type="nucleotide sequence ID" value="XM_023817429.2"/>
</dbReference>
<dbReference type="InterPro" id="IPR001107">
    <property type="entry name" value="Band_7"/>
</dbReference>
<dbReference type="Pfam" id="PF01145">
    <property type="entry name" value="Band_7"/>
    <property type="match status" value="1"/>
</dbReference>
<reference evidence="4" key="2">
    <citation type="submission" date="2025-09" db="UniProtKB">
        <authorList>
            <consortium name="Ensembl"/>
        </authorList>
    </citation>
    <scope>IDENTIFICATION</scope>
</reference>
<keyword evidence="2" id="KW-0472">Membrane</keyword>
<keyword evidence="2" id="KW-0812">Transmembrane</keyword>
<dbReference type="KEGG" id="pki:111846814"/>
<accession>A0A3B3SVM3</accession>
<reference evidence="4" key="1">
    <citation type="submission" date="2025-08" db="UniProtKB">
        <authorList>
            <consortium name="Ensembl"/>
        </authorList>
    </citation>
    <scope>IDENTIFICATION</scope>
</reference>
<evidence type="ECO:0000256" key="2">
    <source>
        <dbReference type="SAM" id="Phobius"/>
    </source>
</evidence>
<evidence type="ECO:0000259" key="3">
    <source>
        <dbReference type="SMART" id="SM00244"/>
    </source>
</evidence>
<dbReference type="AlphaFoldDB" id="A0A3B3SVM3"/>
<evidence type="ECO:0000313" key="4">
    <source>
        <dbReference type="Ensembl" id="ENSPKIP00000034724.1"/>
    </source>
</evidence>
<dbReference type="GO" id="GO:0005886">
    <property type="term" value="C:plasma membrane"/>
    <property type="evidence" value="ECO:0007669"/>
    <property type="project" value="InterPro"/>
</dbReference>
<dbReference type="GeneTree" id="ENSGT01030000234614"/>
<dbReference type="Gene3D" id="3.30.1050.10">
    <property type="entry name" value="SCP2 sterol-binding domain"/>
    <property type="match status" value="1"/>
</dbReference>
<dbReference type="PANTHER" id="PTHR10264:SF130">
    <property type="entry name" value="STOMATIN-LIKE PROTEIN 1"/>
    <property type="match status" value="1"/>
</dbReference>
<dbReference type="STRING" id="1676925.ENSPKIP00000034724"/>
<dbReference type="InterPro" id="IPR043202">
    <property type="entry name" value="Band-7_stomatin-like"/>
</dbReference>
<dbReference type="PANTHER" id="PTHR10264">
    <property type="entry name" value="BAND 7 PROTEIN-RELATED"/>
    <property type="match status" value="1"/>
</dbReference>
<name>A0A3B3SVM3_9TELE</name>
<sequence length="406" mass="44546">MLWRSSGCEYQSLPQSDWSCDSHVSVGGAVQSPYLRGGNSFDFVPKITDGDFTDRSQGWLSWLCQLMVTLLVYVFVFFTFPLSAWFVLKVVPNYQRIVVFRLGRIRPPKGPGVVLILPFIDQWQRVDLRTRAFNIPPCQVTTMDGALLSVGADIQFRIWNPVMSVIAVQDLNASTRLTAQNAMTYTLSKKTAREVQLERVKLGERLGMDINDTTRPWGLEVDRVELTVASVLQAPDVSQAGGVLVPPLIPGLEGLGPLQEIASRFLSSSGFSQPGGVVSLVDEQGCRHPDTPAPCSLEDLLGAVEPLLSERLVRQVGACFQFSISRNDGQVRSCYVDLSHGAGALGLGTPDRDPDVTLQLSEEDLLALFEGSLPPFQAYANGRLLVQGDLSLALKLEELVKLLRPC</sequence>
<feature type="domain" description="Band 7" evidence="3">
    <location>
        <begin position="86"/>
        <end position="237"/>
    </location>
</feature>
<dbReference type="Proteomes" id="UP000261540">
    <property type="component" value="Unplaced"/>
</dbReference>
<organism evidence="4 5">
    <name type="scientific">Paramormyrops kingsleyae</name>
    <dbReference type="NCBI Taxonomy" id="1676925"/>
    <lineage>
        <taxon>Eukaryota</taxon>
        <taxon>Metazoa</taxon>
        <taxon>Chordata</taxon>
        <taxon>Craniata</taxon>
        <taxon>Vertebrata</taxon>
        <taxon>Euteleostomi</taxon>
        <taxon>Actinopterygii</taxon>
        <taxon>Neopterygii</taxon>
        <taxon>Teleostei</taxon>
        <taxon>Osteoglossocephala</taxon>
        <taxon>Osteoglossomorpha</taxon>
        <taxon>Osteoglossiformes</taxon>
        <taxon>Mormyridae</taxon>
        <taxon>Paramormyrops</taxon>
    </lineage>
</organism>
<dbReference type="InterPro" id="IPR001972">
    <property type="entry name" value="Stomatin_HflK_fam"/>
</dbReference>
<dbReference type="FunFam" id="3.30.479.30:FF:000011">
    <property type="entry name" value="stomatin-like protein 1 isoform X1"/>
    <property type="match status" value="1"/>
</dbReference>
<dbReference type="InterPro" id="IPR003033">
    <property type="entry name" value="SCP2_sterol-bd_dom"/>
</dbReference>
<dbReference type="Pfam" id="PF02036">
    <property type="entry name" value="SCP2"/>
    <property type="match status" value="1"/>
</dbReference>
<dbReference type="PRINTS" id="PR00721">
    <property type="entry name" value="STOMATIN"/>
</dbReference>
<keyword evidence="5" id="KW-1185">Reference proteome</keyword>
<comment type="similarity">
    <text evidence="1">Belongs to the band 7/mec-2 family.</text>
</comment>
<keyword evidence="2" id="KW-1133">Transmembrane helix</keyword>
<dbReference type="Ensembl" id="ENSPKIT00000015645.1">
    <property type="protein sequence ID" value="ENSPKIP00000034724.1"/>
    <property type="gene ID" value="ENSPKIG00000013950.1"/>
</dbReference>
<dbReference type="InterPro" id="IPR036013">
    <property type="entry name" value="Band_7/SPFH_dom_sf"/>
</dbReference>
<dbReference type="SUPFAM" id="SSF55718">
    <property type="entry name" value="SCP-like"/>
    <property type="match status" value="1"/>
</dbReference>
<evidence type="ECO:0000313" key="5">
    <source>
        <dbReference type="Proteomes" id="UP000261540"/>
    </source>
</evidence>
<dbReference type="SMART" id="SM00244">
    <property type="entry name" value="PHB"/>
    <property type="match status" value="1"/>
</dbReference>
<dbReference type="SUPFAM" id="SSF117892">
    <property type="entry name" value="Band 7/SPFH domain"/>
    <property type="match status" value="1"/>
</dbReference>
<dbReference type="CTD" id="9399"/>
<proteinExistence type="inferred from homology"/>
<dbReference type="GeneID" id="111846814"/>
<dbReference type="OrthoDB" id="3592703at2759"/>
<protein>
    <submittedName>
        <fullName evidence="4">Stomatin (EPB72)-like 1</fullName>
    </submittedName>
</protein>
<evidence type="ECO:0000256" key="1">
    <source>
        <dbReference type="ARBA" id="ARBA00008164"/>
    </source>
</evidence>
<dbReference type="Gene3D" id="3.30.479.30">
    <property type="entry name" value="Band 7 domain"/>
    <property type="match status" value="1"/>
</dbReference>